<keyword evidence="1" id="KW-0812">Transmembrane</keyword>
<feature type="domain" description="Signal transduction histidine kinase internal region" evidence="2">
    <location>
        <begin position="156"/>
        <end position="232"/>
    </location>
</feature>
<dbReference type="Gene3D" id="3.30.565.10">
    <property type="entry name" value="Histidine kinase-like ATPase, C-terminal domain"/>
    <property type="match status" value="1"/>
</dbReference>
<reference evidence="3 4" key="1">
    <citation type="submission" date="2020-01" db="EMBL/GenBank/DDBJ databases">
        <title>Complete genome sequence of Chitinophaga sp. H33E-04 isolated from quinoa roots.</title>
        <authorList>
            <person name="Weon H.-Y."/>
            <person name="Lee S.A."/>
        </authorList>
    </citation>
    <scope>NUCLEOTIDE SEQUENCE [LARGE SCALE GENOMIC DNA]</scope>
    <source>
        <strain evidence="3 4">H33E-04</strain>
    </source>
</reference>
<feature type="transmembrane region" description="Helical" evidence="1">
    <location>
        <begin position="7"/>
        <end position="25"/>
    </location>
</feature>
<dbReference type="PANTHER" id="PTHR34220">
    <property type="entry name" value="SENSOR HISTIDINE KINASE YPDA"/>
    <property type="match status" value="1"/>
</dbReference>
<evidence type="ECO:0000313" key="4">
    <source>
        <dbReference type="Proteomes" id="UP000476411"/>
    </source>
</evidence>
<dbReference type="Proteomes" id="UP000476411">
    <property type="component" value="Chromosome"/>
</dbReference>
<keyword evidence="1" id="KW-0472">Membrane</keyword>
<keyword evidence="3" id="KW-0808">Transferase</keyword>
<accession>A0A6B9ZLM6</accession>
<gene>
    <name evidence="3" type="ORF">GWR21_28205</name>
</gene>
<protein>
    <submittedName>
        <fullName evidence="3">Sensor histidine kinase</fullName>
    </submittedName>
</protein>
<dbReference type="AlphaFoldDB" id="A0A6B9ZLM6"/>
<dbReference type="GO" id="GO:0016020">
    <property type="term" value="C:membrane"/>
    <property type="evidence" value="ECO:0007669"/>
    <property type="project" value="InterPro"/>
</dbReference>
<feature type="transmembrane region" description="Helical" evidence="1">
    <location>
        <begin position="70"/>
        <end position="89"/>
    </location>
</feature>
<dbReference type="InterPro" id="IPR050640">
    <property type="entry name" value="Bact_2-comp_sensor_kinase"/>
</dbReference>
<keyword evidence="1" id="KW-1133">Transmembrane helix</keyword>
<keyword evidence="4" id="KW-1185">Reference proteome</keyword>
<dbReference type="EMBL" id="CP048113">
    <property type="protein sequence ID" value="QHS63330.1"/>
    <property type="molecule type" value="Genomic_DNA"/>
</dbReference>
<dbReference type="PANTHER" id="PTHR34220:SF7">
    <property type="entry name" value="SENSOR HISTIDINE KINASE YPDA"/>
    <property type="match status" value="1"/>
</dbReference>
<evidence type="ECO:0000256" key="1">
    <source>
        <dbReference type="SAM" id="Phobius"/>
    </source>
</evidence>
<name>A0A6B9ZLM6_9BACT</name>
<keyword evidence="3" id="KW-0418">Kinase</keyword>
<dbReference type="Pfam" id="PF06580">
    <property type="entry name" value="His_kinase"/>
    <property type="match status" value="1"/>
</dbReference>
<evidence type="ECO:0000313" key="3">
    <source>
        <dbReference type="EMBL" id="QHS63330.1"/>
    </source>
</evidence>
<dbReference type="GO" id="GO:0000155">
    <property type="term" value="F:phosphorelay sensor kinase activity"/>
    <property type="evidence" value="ECO:0007669"/>
    <property type="project" value="InterPro"/>
</dbReference>
<dbReference type="InterPro" id="IPR010559">
    <property type="entry name" value="Sig_transdc_His_kin_internal"/>
</dbReference>
<feature type="transmembrane region" description="Helical" evidence="1">
    <location>
        <begin position="116"/>
        <end position="134"/>
    </location>
</feature>
<dbReference type="InterPro" id="IPR036890">
    <property type="entry name" value="HATPase_C_sf"/>
</dbReference>
<evidence type="ECO:0000259" key="2">
    <source>
        <dbReference type="Pfam" id="PF06580"/>
    </source>
</evidence>
<organism evidence="3 4">
    <name type="scientific">Chitinophaga agri</name>
    <dbReference type="NCBI Taxonomy" id="2703787"/>
    <lineage>
        <taxon>Bacteria</taxon>
        <taxon>Pseudomonadati</taxon>
        <taxon>Bacteroidota</taxon>
        <taxon>Chitinophagia</taxon>
        <taxon>Chitinophagales</taxon>
        <taxon>Chitinophagaceae</taxon>
        <taxon>Chitinophaga</taxon>
    </lineage>
</organism>
<feature type="transmembrane region" description="Helical" evidence="1">
    <location>
        <begin position="37"/>
        <end position="58"/>
    </location>
</feature>
<sequence length="342" mass="39702">MFKSYHLKWCFILIGILVGGTILGRSGEVRSWSASQIIGHIISVTFLILSCWLVHCFFRNARLPLPNKIRIVLSMATGTLVALTIIYYYDLYVPSRFLPPRDIQVDESFDYFLRRFVAGFFVNMICYIVFNIIYTNNILQKTQLEYEQLKQAHLRAQLISLQQQISPHFLFNSLSTLKNMAGEPDTKKFVVQLAHVYRYLLNYNEHHVTALSEELSFIHSYLYILHQRFETALNVRIDIPDRYLSRLIPPLSLQLLVENAIKHNVLSPEAPLNIYISVNSQNELEVANTYRPKKTTEESTGLGLQNIKDRYQLLFNSEVSVNNTPETFTVSLPLIRNERNHN</sequence>
<dbReference type="KEGG" id="chih:GWR21_28205"/>
<dbReference type="SUPFAM" id="SSF55874">
    <property type="entry name" value="ATPase domain of HSP90 chaperone/DNA topoisomerase II/histidine kinase"/>
    <property type="match status" value="1"/>
</dbReference>
<dbReference type="RefSeq" id="WP_162335046.1">
    <property type="nucleotide sequence ID" value="NZ_CP048113.1"/>
</dbReference>
<proteinExistence type="predicted"/>